<dbReference type="KEGG" id="sphe:GFH32_06015"/>
<comment type="similarity">
    <text evidence="2">Belongs to the SusD family.</text>
</comment>
<dbReference type="InterPro" id="IPR011990">
    <property type="entry name" value="TPR-like_helical_dom_sf"/>
</dbReference>
<accession>A0A5Q0Q9S1</accession>
<evidence type="ECO:0000256" key="5">
    <source>
        <dbReference type="ARBA" id="ARBA00023237"/>
    </source>
</evidence>
<evidence type="ECO:0000259" key="7">
    <source>
        <dbReference type="Pfam" id="PF14322"/>
    </source>
</evidence>
<evidence type="ECO:0000256" key="1">
    <source>
        <dbReference type="ARBA" id="ARBA00004442"/>
    </source>
</evidence>
<organism evidence="8 9">
    <name type="scientific">Sphingobacterium zhuxiongii</name>
    <dbReference type="NCBI Taxonomy" id="2662364"/>
    <lineage>
        <taxon>Bacteria</taxon>
        <taxon>Pseudomonadati</taxon>
        <taxon>Bacteroidota</taxon>
        <taxon>Sphingobacteriia</taxon>
        <taxon>Sphingobacteriales</taxon>
        <taxon>Sphingobacteriaceae</taxon>
        <taxon>Sphingobacterium</taxon>
    </lineage>
</organism>
<keyword evidence="5" id="KW-0998">Cell outer membrane</keyword>
<comment type="subcellular location">
    <subcellularLocation>
        <location evidence="1">Cell outer membrane</location>
    </subcellularLocation>
</comment>
<keyword evidence="9" id="KW-1185">Reference proteome</keyword>
<dbReference type="Gene3D" id="1.25.40.390">
    <property type="match status" value="1"/>
</dbReference>
<dbReference type="AlphaFoldDB" id="A0A5Q0Q9S1"/>
<evidence type="ECO:0000313" key="8">
    <source>
        <dbReference type="EMBL" id="QGA25899.1"/>
    </source>
</evidence>
<dbReference type="InterPro" id="IPR012944">
    <property type="entry name" value="SusD_RagB_dom"/>
</dbReference>
<dbReference type="CDD" id="cd08977">
    <property type="entry name" value="SusD"/>
    <property type="match status" value="1"/>
</dbReference>
<gene>
    <name evidence="8" type="ORF">GFH32_06015</name>
</gene>
<name>A0A5Q0Q9S1_9SPHI</name>
<proteinExistence type="inferred from homology"/>
<dbReference type="Pfam" id="PF07980">
    <property type="entry name" value="SusD_RagB"/>
    <property type="match status" value="1"/>
</dbReference>
<feature type="domain" description="RagB/SusD" evidence="6">
    <location>
        <begin position="294"/>
        <end position="485"/>
    </location>
</feature>
<evidence type="ECO:0000313" key="9">
    <source>
        <dbReference type="Proteomes" id="UP000326921"/>
    </source>
</evidence>
<keyword evidence="3" id="KW-0732">Signal</keyword>
<evidence type="ECO:0000256" key="2">
    <source>
        <dbReference type="ARBA" id="ARBA00006275"/>
    </source>
</evidence>
<evidence type="ECO:0000256" key="3">
    <source>
        <dbReference type="ARBA" id="ARBA00022729"/>
    </source>
</evidence>
<dbReference type="Proteomes" id="UP000326921">
    <property type="component" value="Chromosome"/>
</dbReference>
<protein>
    <submittedName>
        <fullName evidence="8">RagB/SusD family nutrient uptake outer membrane protein</fullName>
    </submittedName>
</protein>
<dbReference type="Pfam" id="PF14322">
    <property type="entry name" value="SusD-like_3"/>
    <property type="match status" value="1"/>
</dbReference>
<dbReference type="RefSeq" id="WP_153510229.1">
    <property type="nucleotide sequence ID" value="NZ_CP045652.1"/>
</dbReference>
<feature type="domain" description="SusD-like N-terminal" evidence="7">
    <location>
        <begin position="95"/>
        <end position="214"/>
    </location>
</feature>
<dbReference type="EMBL" id="CP045652">
    <property type="protein sequence ID" value="QGA25899.1"/>
    <property type="molecule type" value="Genomic_DNA"/>
</dbReference>
<dbReference type="PROSITE" id="PS51257">
    <property type="entry name" value="PROKAR_LIPOPROTEIN"/>
    <property type="match status" value="1"/>
</dbReference>
<reference evidence="8 9" key="1">
    <citation type="submission" date="2019-10" db="EMBL/GenBank/DDBJ databases">
        <authorList>
            <person name="Dong K."/>
        </authorList>
    </citation>
    <scope>NUCLEOTIDE SEQUENCE [LARGE SCALE GENOMIC DNA]</scope>
    <source>
        <strain evidence="9">dk4302</strain>
    </source>
</reference>
<sequence>MKIRNLYIAGFVLLGSLSSSCSKWLEEHPKAVAAETFYNTPAEAATAVLAPLNKFRSGFAMSFPGLMECFTDYQYGRGSWTSNSDYVGLDPTNVTRASGVWSSLYGGIRDCNIAVDRLPEASAMDDAQKNAYIGEVKFLRAFAYFHLVRLWGDVPLRTEQNMLDWDLPKTAKADIYKLIIEDLNYCIANAPEKPRLVGTPSKWSAKSLLAQVYMQLAQYNSALPILKEVIDSKQYALVNVANSGEFEKIFGPKVITTTEEIFYFKQTSLAGWEFVMFCSHPNAKINGQKMHGAGGYFGIYTRADNKVFTNWDPNDLRKSYNTLKQDLGLQFETYIPSKFFDSEAPNSNGARNSFPLIRYADILLAYAEASNEVNGPTQDALDKVNMIYRRAYGLDPLVSASSDYSLADYNSKDKFFNLVSKELTYENWNEAKRWLFLLRRNIAKQVIKDVKGIDVQDKHLLFPIPDNEFSYNKALDPAKDQNPGY</sequence>
<dbReference type="SUPFAM" id="SSF48452">
    <property type="entry name" value="TPR-like"/>
    <property type="match status" value="1"/>
</dbReference>
<dbReference type="InterPro" id="IPR033985">
    <property type="entry name" value="SusD-like_N"/>
</dbReference>
<dbReference type="GO" id="GO:0009279">
    <property type="term" value="C:cell outer membrane"/>
    <property type="evidence" value="ECO:0007669"/>
    <property type="project" value="UniProtKB-SubCell"/>
</dbReference>
<evidence type="ECO:0000259" key="6">
    <source>
        <dbReference type="Pfam" id="PF07980"/>
    </source>
</evidence>
<keyword evidence="4" id="KW-0472">Membrane</keyword>
<evidence type="ECO:0000256" key="4">
    <source>
        <dbReference type="ARBA" id="ARBA00023136"/>
    </source>
</evidence>